<dbReference type="RefSeq" id="WP_054747393.1">
    <property type="nucleotide sequence ID" value="NZ_BKAM01000006.1"/>
</dbReference>
<gene>
    <name evidence="2" type="ORF">LRA02_07990</name>
</gene>
<reference evidence="2 3" key="1">
    <citation type="submission" date="2019-07" db="EMBL/GenBank/DDBJ databases">
        <title>Whole genome shotgun sequence of Lactobacillus rapi NBRC 109618.</title>
        <authorList>
            <person name="Hosoyama A."/>
            <person name="Uohara A."/>
            <person name="Ohji S."/>
            <person name="Ichikawa N."/>
        </authorList>
    </citation>
    <scope>NUCLEOTIDE SEQUENCE [LARGE SCALE GENOMIC DNA]</scope>
    <source>
        <strain evidence="2 3">NBRC 109618</strain>
    </source>
</reference>
<evidence type="ECO:0000313" key="3">
    <source>
        <dbReference type="Proteomes" id="UP000321569"/>
    </source>
</evidence>
<keyword evidence="1" id="KW-1133">Transmembrane helix</keyword>
<proteinExistence type="predicted"/>
<evidence type="ECO:0000256" key="1">
    <source>
        <dbReference type="SAM" id="Phobius"/>
    </source>
</evidence>
<accession>A0A512PL72</accession>
<name>A0A512PL72_9LACO</name>
<comment type="caution">
    <text evidence="2">The sequence shown here is derived from an EMBL/GenBank/DDBJ whole genome shotgun (WGS) entry which is preliminary data.</text>
</comment>
<evidence type="ECO:0008006" key="4">
    <source>
        <dbReference type="Google" id="ProtNLM"/>
    </source>
</evidence>
<dbReference type="STRING" id="1423795.FD12_GL000020"/>
<feature type="transmembrane region" description="Helical" evidence="1">
    <location>
        <begin position="6"/>
        <end position="23"/>
    </location>
</feature>
<dbReference type="EMBL" id="BKAM01000006">
    <property type="protein sequence ID" value="GEP71931.1"/>
    <property type="molecule type" value="Genomic_DNA"/>
</dbReference>
<dbReference type="OrthoDB" id="2327606at2"/>
<keyword evidence="1" id="KW-0812">Transmembrane</keyword>
<feature type="transmembrane region" description="Helical" evidence="1">
    <location>
        <begin position="35"/>
        <end position="54"/>
    </location>
</feature>
<protein>
    <recommendedName>
        <fullName evidence="4">DUF308 domain-containing protein</fullName>
    </recommendedName>
</protein>
<keyword evidence="1" id="KW-0472">Membrane</keyword>
<sequence>MLYLSVFLCVVGAIMILLGFFSLRTAMYKNQTRGLIVFLIAIAVVMIAIGGYLMPGAIRSQNETKETPPTEKQKQMSSMASHNKNMVFDAGEKKQAAARRQLNEANVLKTLKGSYRKLGKVDFNEKTKVYTLTITNKDFNKAMTYLKKNPDQSKTVQWPASVKGFTKTSLVIKKGAGAGYQFRIVAPIPSKQTLLTVEDGKVLENFIKE</sequence>
<dbReference type="AlphaFoldDB" id="A0A512PL72"/>
<evidence type="ECO:0000313" key="2">
    <source>
        <dbReference type="EMBL" id="GEP71931.1"/>
    </source>
</evidence>
<dbReference type="Proteomes" id="UP000321569">
    <property type="component" value="Unassembled WGS sequence"/>
</dbReference>
<organism evidence="2 3">
    <name type="scientific">Lentilactobacillus rapi</name>
    <dbReference type="NCBI Taxonomy" id="481723"/>
    <lineage>
        <taxon>Bacteria</taxon>
        <taxon>Bacillati</taxon>
        <taxon>Bacillota</taxon>
        <taxon>Bacilli</taxon>
        <taxon>Lactobacillales</taxon>
        <taxon>Lactobacillaceae</taxon>
        <taxon>Lentilactobacillus</taxon>
    </lineage>
</organism>